<organism evidence="3 4">
    <name type="scientific">Cymbomonas tetramitiformis</name>
    <dbReference type="NCBI Taxonomy" id="36881"/>
    <lineage>
        <taxon>Eukaryota</taxon>
        <taxon>Viridiplantae</taxon>
        <taxon>Chlorophyta</taxon>
        <taxon>Pyramimonadophyceae</taxon>
        <taxon>Pyramimonadales</taxon>
        <taxon>Pyramimonadaceae</taxon>
        <taxon>Cymbomonas</taxon>
    </lineage>
</organism>
<keyword evidence="4" id="KW-1185">Reference proteome</keyword>
<feature type="region of interest" description="Disordered" evidence="1">
    <location>
        <begin position="1"/>
        <end position="20"/>
    </location>
</feature>
<evidence type="ECO:0000256" key="1">
    <source>
        <dbReference type="SAM" id="MobiDB-lite"/>
    </source>
</evidence>
<keyword evidence="2" id="KW-0812">Transmembrane</keyword>
<dbReference type="PANTHER" id="PTHR47380:SF4">
    <property type="entry name" value="OS02G0533000 PROTEIN"/>
    <property type="match status" value="1"/>
</dbReference>
<feature type="region of interest" description="Disordered" evidence="1">
    <location>
        <begin position="185"/>
        <end position="221"/>
    </location>
</feature>
<keyword evidence="2" id="KW-1133">Transmembrane helix</keyword>
<protein>
    <submittedName>
        <fullName evidence="3">Uncharacterized protein</fullName>
    </submittedName>
</protein>
<feature type="transmembrane region" description="Helical" evidence="2">
    <location>
        <begin position="113"/>
        <end position="138"/>
    </location>
</feature>
<evidence type="ECO:0000313" key="4">
    <source>
        <dbReference type="Proteomes" id="UP001190700"/>
    </source>
</evidence>
<gene>
    <name evidence="3" type="ORF">CYMTET_39544</name>
</gene>
<dbReference type="AlphaFoldDB" id="A0AAE0F4D9"/>
<evidence type="ECO:0000256" key="2">
    <source>
        <dbReference type="SAM" id="Phobius"/>
    </source>
</evidence>
<dbReference type="EMBL" id="LGRX02026270">
    <property type="protein sequence ID" value="KAK3251109.1"/>
    <property type="molecule type" value="Genomic_DNA"/>
</dbReference>
<accession>A0AAE0F4D9</accession>
<evidence type="ECO:0000313" key="3">
    <source>
        <dbReference type="EMBL" id="KAK3251109.1"/>
    </source>
</evidence>
<name>A0AAE0F4D9_9CHLO</name>
<reference evidence="3 4" key="1">
    <citation type="journal article" date="2015" name="Genome Biol. Evol.">
        <title>Comparative Genomics of a Bacterivorous Green Alga Reveals Evolutionary Causalities and Consequences of Phago-Mixotrophic Mode of Nutrition.</title>
        <authorList>
            <person name="Burns J.A."/>
            <person name="Paasch A."/>
            <person name="Narechania A."/>
            <person name="Kim E."/>
        </authorList>
    </citation>
    <scope>NUCLEOTIDE SEQUENCE [LARGE SCALE GENOMIC DNA]</scope>
    <source>
        <strain evidence="3 4">PLY_AMNH</strain>
    </source>
</reference>
<proteinExistence type="predicted"/>
<sequence length="221" mass="24368">MRCAEMPSPRGGRAGLRRLQGEPTVDEDGNLLYWFPRLQKPDFTGSRSMSLSDDPKEAAMGAYLQEEEWKFSNAGTGQKIAAALLGALNLGGVIFLGWLISDPEFALDPELAGIVPFTLSLLPFLTVYASSFFAIPVLRTLRNAWRNQGVNRRNELRMKAAAKLEEARGRVERKLLSAAKLAKSKVDPSKSRMVYSTSKDVDMQDDVDGAASDFDQRLNGP</sequence>
<feature type="transmembrane region" description="Helical" evidence="2">
    <location>
        <begin position="80"/>
        <end position="101"/>
    </location>
</feature>
<dbReference type="Proteomes" id="UP001190700">
    <property type="component" value="Unassembled WGS sequence"/>
</dbReference>
<dbReference type="PANTHER" id="PTHR47380">
    <property type="entry name" value="OS02G0533000 PROTEIN"/>
    <property type="match status" value="1"/>
</dbReference>
<dbReference type="InterPro" id="IPR044200">
    <property type="entry name" value="At5g03900-like"/>
</dbReference>
<keyword evidence="2" id="KW-0472">Membrane</keyword>
<comment type="caution">
    <text evidence="3">The sequence shown here is derived from an EMBL/GenBank/DDBJ whole genome shotgun (WGS) entry which is preliminary data.</text>
</comment>